<keyword evidence="1" id="KW-0863">Zinc-finger</keyword>
<keyword evidence="4" id="KW-1185">Reference proteome</keyword>
<evidence type="ECO:0000259" key="2">
    <source>
        <dbReference type="PROSITE" id="PS50158"/>
    </source>
</evidence>
<gene>
    <name evidence="3" type="ORF">J437_LFUL017459</name>
</gene>
<sequence>MGGIRDELRTLSCEMQAAVKLEEWSKNKVSYSDVVKDLQKESQDKKEVIIMAKDDKKIEDVEMIKEIVKKTINPGQDFIRVERMRRAGTKKLIIETKTQEEKDKIYKGELKQRLEAQGLKVEALKKKIQRETLISKDKIYEGWMSHYVKDYLNVTRCYKCQGFGHTAQSCREKKDICPYCAKAGHRYDDCPNKDKDEVCANCHRFGKEDSHSTSDRDCPAYRYALEREILRTGYSKN</sequence>
<dbReference type="Proteomes" id="UP000792457">
    <property type="component" value="Unassembled WGS sequence"/>
</dbReference>
<evidence type="ECO:0000313" key="3">
    <source>
        <dbReference type="EMBL" id="KAG8237929.1"/>
    </source>
</evidence>
<keyword evidence="1" id="KW-0479">Metal-binding</keyword>
<protein>
    <recommendedName>
        <fullName evidence="2">CCHC-type domain-containing protein</fullName>
    </recommendedName>
</protein>
<dbReference type="GO" id="GO:0003676">
    <property type="term" value="F:nucleic acid binding"/>
    <property type="evidence" value="ECO:0007669"/>
    <property type="project" value="InterPro"/>
</dbReference>
<keyword evidence="1" id="KW-0862">Zinc</keyword>
<dbReference type="OrthoDB" id="6626910at2759"/>
<evidence type="ECO:0000256" key="1">
    <source>
        <dbReference type="PROSITE-ProRule" id="PRU00047"/>
    </source>
</evidence>
<feature type="domain" description="CCHC-type" evidence="2">
    <location>
        <begin position="156"/>
        <end position="172"/>
    </location>
</feature>
<proteinExistence type="predicted"/>
<dbReference type="SMART" id="SM00343">
    <property type="entry name" value="ZnF_C2HC"/>
    <property type="match status" value="2"/>
</dbReference>
<organism evidence="3 4">
    <name type="scientific">Ladona fulva</name>
    <name type="common">Scarce chaser dragonfly</name>
    <name type="synonym">Libellula fulva</name>
    <dbReference type="NCBI Taxonomy" id="123851"/>
    <lineage>
        <taxon>Eukaryota</taxon>
        <taxon>Metazoa</taxon>
        <taxon>Ecdysozoa</taxon>
        <taxon>Arthropoda</taxon>
        <taxon>Hexapoda</taxon>
        <taxon>Insecta</taxon>
        <taxon>Pterygota</taxon>
        <taxon>Palaeoptera</taxon>
        <taxon>Odonata</taxon>
        <taxon>Epiprocta</taxon>
        <taxon>Anisoptera</taxon>
        <taxon>Libelluloidea</taxon>
        <taxon>Libellulidae</taxon>
        <taxon>Ladona</taxon>
    </lineage>
</organism>
<reference evidence="3" key="1">
    <citation type="submission" date="2013-04" db="EMBL/GenBank/DDBJ databases">
        <authorList>
            <person name="Qu J."/>
            <person name="Murali S.C."/>
            <person name="Bandaranaike D."/>
            <person name="Bellair M."/>
            <person name="Blankenburg K."/>
            <person name="Chao H."/>
            <person name="Dinh H."/>
            <person name="Doddapaneni H."/>
            <person name="Downs B."/>
            <person name="Dugan-Rocha S."/>
            <person name="Elkadiri S."/>
            <person name="Gnanaolivu R.D."/>
            <person name="Hernandez B."/>
            <person name="Javaid M."/>
            <person name="Jayaseelan J.C."/>
            <person name="Lee S."/>
            <person name="Li M."/>
            <person name="Ming W."/>
            <person name="Munidasa M."/>
            <person name="Muniz J."/>
            <person name="Nguyen L."/>
            <person name="Ongeri F."/>
            <person name="Osuji N."/>
            <person name="Pu L.-L."/>
            <person name="Puazo M."/>
            <person name="Qu C."/>
            <person name="Quiroz J."/>
            <person name="Raj R."/>
            <person name="Weissenberger G."/>
            <person name="Xin Y."/>
            <person name="Zou X."/>
            <person name="Han Y."/>
            <person name="Richards S."/>
            <person name="Worley K."/>
            <person name="Muzny D."/>
            <person name="Gibbs R."/>
        </authorList>
    </citation>
    <scope>NUCLEOTIDE SEQUENCE</scope>
    <source>
        <strain evidence="3">Sampled in the wild</strain>
    </source>
</reference>
<dbReference type="InterPro" id="IPR036875">
    <property type="entry name" value="Znf_CCHC_sf"/>
</dbReference>
<dbReference type="Gene3D" id="4.10.60.10">
    <property type="entry name" value="Zinc finger, CCHC-type"/>
    <property type="match status" value="1"/>
</dbReference>
<reference evidence="3" key="2">
    <citation type="submission" date="2017-10" db="EMBL/GenBank/DDBJ databases">
        <title>Ladona fulva Genome sequencing and assembly.</title>
        <authorList>
            <person name="Murali S."/>
            <person name="Richards S."/>
            <person name="Bandaranaike D."/>
            <person name="Bellair M."/>
            <person name="Blankenburg K."/>
            <person name="Chao H."/>
            <person name="Dinh H."/>
            <person name="Doddapaneni H."/>
            <person name="Dugan-Rocha S."/>
            <person name="Elkadiri S."/>
            <person name="Gnanaolivu R."/>
            <person name="Hernandez B."/>
            <person name="Skinner E."/>
            <person name="Javaid M."/>
            <person name="Lee S."/>
            <person name="Li M."/>
            <person name="Ming W."/>
            <person name="Munidasa M."/>
            <person name="Muniz J."/>
            <person name="Nguyen L."/>
            <person name="Hughes D."/>
            <person name="Osuji N."/>
            <person name="Pu L.-L."/>
            <person name="Puazo M."/>
            <person name="Qu C."/>
            <person name="Quiroz J."/>
            <person name="Raj R."/>
            <person name="Weissenberger G."/>
            <person name="Xin Y."/>
            <person name="Zou X."/>
            <person name="Han Y."/>
            <person name="Worley K."/>
            <person name="Muzny D."/>
            <person name="Gibbs R."/>
        </authorList>
    </citation>
    <scope>NUCLEOTIDE SEQUENCE</scope>
    <source>
        <strain evidence="3">Sampled in the wild</strain>
    </source>
</reference>
<dbReference type="AlphaFoldDB" id="A0A8K0KP83"/>
<dbReference type="InterPro" id="IPR001878">
    <property type="entry name" value="Znf_CCHC"/>
</dbReference>
<dbReference type="GO" id="GO:0008270">
    <property type="term" value="F:zinc ion binding"/>
    <property type="evidence" value="ECO:0007669"/>
    <property type="project" value="UniProtKB-KW"/>
</dbReference>
<dbReference type="PROSITE" id="PS50158">
    <property type="entry name" value="ZF_CCHC"/>
    <property type="match status" value="1"/>
</dbReference>
<dbReference type="SUPFAM" id="SSF57756">
    <property type="entry name" value="Retrovirus zinc finger-like domains"/>
    <property type="match status" value="1"/>
</dbReference>
<accession>A0A8K0KP83</accession>
<comment type="caution">
    <text evidence="3">The sequence shown here is derived from an EMBL/GenBank/DDBJ whole genome shotgun (WGS) entry which is preliminary data.</text>
</comment>
<dbReference type="EMBL" id="KZ309248">
    <property type="protein sequence ID" value="KAG8237929.1"/>
    <property type="molecule type" value="Genomic_DNA"/>
</dbReference>
<name>A0A8K0KP83_LADFU</name>
<evidence type="ECO:0000313" key="4">
    <source>
        <dbReference type="Proteomes" id="UP000792457"/>
    </source>
</evidence>